<evidence type="ECO:0000256" key="2">
    <source>
        <dbReference type="ARBA" id="ARBA00022448"/>
    </source>
</evidence>
<evidence type="ECO:0000256" key="1">
    <source>
        <dbReference type="ARBA" id="ARBA00010333"/>
    </source>
</evidence>
<gene>
    <name evidence="6" type="ORF">ACFYXQ_06645</name>
</gene>
<comment type="similarity">
    <text evidence="1">Belongs to the bacterial solute-binding protein 3 family.</text>
</comment>
<evidence type="ECO:0000259" key="5">
    <source>
        <dbReference type="SMART" id="SM00062"/>
    </source>
</evidence>
<dbReference type="InterPro" id="IPR001638">
    <property type="entry name" value="Solute-binding_3/MltF_N"/>
</dbReference>
<dbReference type="PANTHER" id="PTHR30085">
    <property type="entry name" value="AMINO ACID ABC TRANSPORTER PERMEASE"/>
    <property type="match status" value="1"/>
</dbReference>
<dbReference type="EMBL" id="JBIAQY010000002">
    <property type="protein sequence ID" value="MFF3567445.1"/>
    <property type="molecule type" value="Genomic_DNA"/>
</dbReference>
<dbReference type="PANTHER" id="PTHR30085:SF6">
    <property type="entry name" value="ABC TRANSPORTER GLUTAMINE-BINDING PROTEIN GLNH"/>
    <property type="match status" value="1"/>
</dbReference>
<dbReference type="SUPFAM" id="SSF53850">
    <property type="entry name" value="Periplasmic binding protein-like II"/>
    <property type="match status" value="1"/>
</dbReference>
<feature type="chain" id="PRO_5046559389" evidence="4">
    <location>
        <begin position="26"/>
        <end position="283"/>
    </location>
</feature>
<accession>A0ABW6RTV1</accession>
<keyword evidence="7" id="KW-1185">Reference proteome</keyword>
<dbReference type="CDD" id="cd13690">
    <property type="entry name" value="PBP2_GluB"/>
    <property type="match status" value="1"/>
</dbReference>
<dbReference type="PROSITE" id="PS51257">
    <property type="entry name" value="PROKAR_LIPOPROTEIN"/>
    <property type="match status" value="1"/>
</dbReference>
<protein>
    <submittedName>
        <fullName evidence="6">Glutamate ABC transporter substrate-binding protein</fullName>
    </submittedName>
</protein>
<keyword evidence="2" id="KW-0813">Transport</keyword>
<evidence type="ECO:0000313" key="7">
    <source>
        <dbReference type="Proteomes" id="UP001601992"/>
    </source>
</evidence>
<evidence type="ECO:0000313" key="6">
    <source>
        <dbReference type="EMBL" id="MFF3567445.1"/>
    </source>
</evidence>
<evidence type="ECO:0000256" key="4">
    <source>
        <dbReference type="SAM" id="SignalP"/>
    </source>
</evidence>
<evidence type="ECO:0000256" key="3">
    <source>
        <dbReference type="ARBA" id="ARBA00022729"/>
    </source>
</evidence>
<feature type="domain" description="Solute-binding protein family 3/N-terminal" evidence="5">
    <location>
        <begin position="39"/>
        <end position="264"/>
    </location>
</feature>
<reference evidence="6 7" key="1">
    <citation type="submission" date="2024-10" db="EMBL/GenBank/DDBJ databases">
        <title>The Natural Products Discovery Center: Release of the First 8490 Sequenced Strains for Exploring Actinobacteria Biosynthetic Diversity.</title>
        <authorList>
            <person name="Kalkreuter E."/>
            <person name="Kautsar S.A."/>
            <person name="Yang D."/>
            <person name="Bader C.D."/>
            <person name="Teijaro C.N."/>
            <person name="Fluegel L."/>
            <person name="Davis C.M."/>
            <person name="Simpson J.R."/>
            <person name="Lauterbach L."/>
            <person name="Steele A.D."/>
            <person name="Gui C."/>
            <person name="Meng S."/>
            <person name="Li G."/>
            <person name="Viehrig K."/>
            <person name="Ye F."/>
            <person name="Su P."/>
            <person name="Kiefer A.F."/>
            <person name="Nichols A."/>
            <person name="Cepeda A.J."/>
            <person name="Yan W."/>
            <person name="Fan B."/>
            <person name="Jiang Y."/>
            <person name="Adhikari A."/>
            <person name="Zheng C.-J."/>
            <person name="Schuster L."/>
            <person name="Cowan T.M."/>
            <person name="Smanski M.J."/>
            <person name="Chevrette M.G."/>
            <person name="De Carvalho L.P.S."/>
            <person name="Shen B."/>
        </authorList>
    </citation>
    <scope>NUCLEOTIDE SEQUENCE [LARGE SCALE GENOMIC DNA]</scope>
    <source>
        <strain evidence="6 7">NPDC002593</strain>
    </source>
</reference>
<dbReference type="SMART" id="SM00062">
    <property type="entry name" value="PBPb"/>
    <property type="match status" value="1"/>
</dbReference>
<sequence length="283" mass="30158">MRFTRALRLGIGVLALTVVASGCGAGSPRTAVQDAAAGKLTVGIKFDQPGMGLQDRDGSFSGFDVDVATYVAGKLGVAPQNITFKEAPSAQRERLIQSGQVDMVVASYSITDQRKQKVDFAGPYFVAHQGLLVRADNTAIHDPNSLPAGSRLCTVAGSTSADQVKREFPQGVKLTEYDTYSLCVEALQSKMVDAVTTDDIILAGYQARSPRLLKLLGPITLDGKPVQELYGIGLRKGDNESRTKIGDAISAMLTDPAKPWQTALTKNLGTDFPIPAPPSVDRY</sequence>
<feature type="signal peptide" evidence="4">
    <location>
        <begin position="1"/>
        <end position="25"/>
    </location>
</feature>
<name>A0ABW6RTV1_9NOCA</name>
<keyword evidence="3 4" id="KW-0732">Signal</keyword>
<organism evidence="6 7">
    <name type="scientific">Nocardia jiangxiensis</name>
    <dbReference type="NCBI Taxonomy" id="282685"/>
    <lineage>
        <taxon>Bacteria</taxon>
        <taxon>Bacillati</taxon>
        <taxon>Actinomycetota</taxon>
        <taxon>Actinomycetes</taxon>
        <taxon>Mycobacteriales</taxon>
        <taxon>Nocardiaceae</taxon>
        <taxon>Nocardia</taxon>
    </lineage>
</organism>
<dbReference type="RefSeq" id="WP_040825369.1">
    <property type="nucleotide sequence ID" value="NZ_JBIAQY010000002.1"/>
</dbReference>
<proteinExistence type="inferred from homology"/>
<dbReference type="Gene3D" id="3.40.190.10">
    <property type="entry name" value="Periplasmic binding protein-like II"/>
    <property type="match status" value="2"/>
</dbReference>
<comment type="caution">
    <text evidence="6">The sequence shown here is derived from an EMBL/GenBank/DDBJ whole genome shotgun (WGS) entry which is preliminary data.</text>
</comment>
<dbReference type="Proteomes" id="UP001601992">
    <property type="component" value="Unassembled WGS sequence"/>
</dbReference>
<dbReference type="Pfam" id="PF00497">
    <property type="entry name" value="SBP_bac_3"/>
    <property type="match status" value="1"/>
</dbReference>
<dbReference type="InterPro" id="IPR051455">
    <property type="entry name" value="Bact_solute-bind_prot3"/>
</dbReference>